<dbReference type="InterPro" id="IPR020568">
    <property type="entry name" value="Ribosomal_Su5_D2-typ_SF"/>
</dbReference>
<dbReference type="EMBL" id="FZNN01000005">
    <property type="protein sequence ID" value="SNR43703.1"/>
    <property type="molecule type" value="Genomic_DNA"/>
</dbReference>
<dbReference type="RefSeq" id="WP_089269876.1">
    <property type="nucleotide sequence ID" value="NZ_FZNN01000005.1"/>
</dbReference>
<dbReference type="Proteomes" id="UP000198417">
    <property type="component" value="Unassembled WGS sequence"/>
</dbReference>
<protein>
    <submittedName>
        <fullName evidence="1">Threonine kinase</fullName>
    </submittedName>
</protein>
<gene>
    <name evidence="1" type="ORF">SAMN06265370_10549</name>
</gene>
<dbReference type="SUPFAM" id="SSF54211">
    <property type="entry name" value="Ribosomal protein S5 domain 2-like"/>
    <property type="match status" value="1"/>
</dbReference>
<evidence type="ECO:0000313" key="1">
    <source>
        <dbReference type="EMBL" id="SNR43703.1"/>
    </source>
</evidence>
<dbReference type="OrthoDB" id="7687262at2"/>
<keyword evidence="1" id="KW-0808">Transferase</keyword>
<reference evidence="1 2" key="1">
    <citation type="submission" date="2017-06" db="EMBL/GenBank/DDBJ databases">
        <authorList>
            <person name="Kim H.J."/>
            <person name="Triplett B.A."/>
        </authorList>
    </citation>
    <scope>NUCLEOTIDE SEQUENCE [LARGE SCALE GENOMIC DNA]</scope>
    <source>
        <strain evidence="1 2">DSM 29052</strain>
    </source>
</reference>
<accession>A0A238WBU2</accession>
<dbReference type="GO" id="GO:0016301">
    <property type="term" value="F:kinase activity"/>
    <property type="evidence" value="ECO:0007669"/>
    <property type="project" value="UniProtKB-KW"/>
</dbReference>
<proteinExistence type="predicted"/>
<organism evidence="1 2">
    <name type="scientific">Puniceibacterium sediminis</name>
    <dbReference type="NCBI Taxonomy" id="1608407"/>
    <lineage>
        <taxon>Bacteria</taxon>
        <taxon>Pseudomonadati</taxon>
        <taxon>Pseudomonadota</taxon>
        <taxon>Alphaproteobacteria</taxon>
        <taxon>Rhodobacterales</taxon>
        <taxon>Paracoccaceae</taxon>
        <taxon>Puniceibacterium</taxon>
    </lineage>
</organism>
<keyword evidence="1" id="KW-0418">Kinase</keyword>
<dbReference type="AlphaFoldDB" id="A0A238WBU2"/>
<evidence type="ECO:0000313" key="2">
    <source>
        <dbReference type="Proteomes" id="UP000198417"/>
    </source>
</evidence>
<name>A0A238WBU2_9RHOB</name>
<keyword evidence="2" id="KW-1185">Reference proteome</keyword>
<sequence length="280" mass="29664">MQPTVAQSFAKRPLHRVAGHFGEWLQGRLGPQGPVVLVTMACDAVYAEATFEPAQTLQLHQPTPTVVTQEQLHHLLRRAGRPEHGLFLLSGTAPPGAGAGASTAALVALARAAGTAEDLIADACLAAEGASDPLMLPAPDCVLWASRRAQVLRHFPAPPRCEIIGGYLGSPYRTDPEDHNFADISDLIPRWQNATETGDLPALAALASESADRTTQHRGPFRDPTAGIAHQLGALGHARAHTGSARALIFAPGTVPRGAHTVLERSGLRNPIQFMTGQDR</sequence>